<dbReference type="PATRIC" id="fig|1618552.3.peg.93"/>
<evidence type="ECO:0000256" key="6">
    <source>
        <dbReference type="PIRSR" id="PIRSR602129-50"/>
    </source>
</evidence>
<dbReference type="Gene3D" id="3.90.1150.10">
    <property type="entry name" value="Aspartate Aminotransferase, domain 1"/>
    <property type="match status" value="1"/>
</dbReference>
<dbReference type="Gene3D" id="3.40.640.10">
    <property type="entry name" value="Type I PLP-dependent aspartate aminotransferase-like (Major domain)"/>
    <property type="match status" value="1"/>
</dbReference>
<protein>
    <submittedName>
        <fullName evidence="8">Glutamate decarboxylase and related PLP-dependent protein</fullName>
    </submittedName>
</protein>
<comment type="caution">
    <text evidence="8">The sequence shown here is derived from an EMBL/GenBank/DDBJ whole genome shotgun (WGS) entry which is preliminary data.</text>
</comment>
<dbReference type="AlphaFoldDB" id="A0A0G0Q006"/>
<dbReference type="PROSITE" id="PS00392">
    <property type="entry name" value="DDC_GAD_HDC_YDC"/>
    <property type="match status" value="1"/>
</dbReference>
<evidence type="ECO:0000256" key="7">
    <source>
        <dbReference type="RuleBase" id="RU000382"/>
    </source>
</evidence>
<dbReference type="Pfam" id="PF00282">
    <property type="entry name" value="Pyridoxal_deC"/>
    <property type="match status" value="1"/>
</dbReference>
<dbReference type="InterPro" id="IPR002129">
    <property type="entry name" value="PyrdxlP-dep_de-COase"/>
</dbReference>
<dbReference type="InterPro" id="IPR021115">
    <property type="entry name" value="Pyridoxal-P_BS"/>
</dbReference>
<dbReference type="GO" id="GO:0019752">
    <property type="term" value="P:carboxylic acid metabolic process"/>
    <property type="evidence" value="ECO:0007669"/>
    <property type="project" value="InterPro"/>
</dbReference>
<evidence type="ECO:0000256" key="4">
    <source>
        <dbReference type="ARBA" id="ARBA00022898"/>
    </source>
</evidence>
<dbReference type="Proteomes" id="UP000034793">
    <property type="component" value="Unassembled WGS sequence"/>
</dbReference>
<accession>A0A0G0Q006</accession>
<comment type="similarity">
    <text evidence="2 7">Belongs to the group II decarboxylase family.</text>
</comment>
<keyword evidence="3" id="KW-0210">Decarboxylase</keyword>
<evidence type="ECO:0000313" key="9">
    <source>
        <dbReference type="Proteomes" id="UP000034793"/>
    </source>
</evidence>
<name>A0A0G0Q006_9BACT</name>
<evidence type="ECO:0000256" key="1">
    <source>
        <dbReference type="ARBA" id="ARBA00001933"/>
    </source>
</evidence>
<evidence type="ECO:0000256" key="3">
    <source>
        <dbReference type="ARBA" id="ARBA00022793"/>
    </source>
</evidence>
<dbReference type="GO" id="GO:0005737">
    <property type="term" value="C:cytoplasm"/>
    <property type="evidence" value="ECO:0007669"/>
    <property type="project" value="TreeGrafter"/>
</dbReference>
<proteinExistence type="inferred from homology"/>
<sequence length="501" mass="56058">MIEERQILTTDLERVKDFFVDPRNPQSAEDLVQIGGDAIRVMAQIYSTAGQIESMPPKFRDWLQGIKPGMSELESVTGEVLRMEAKTRRFDEMFMGQIHPQGSKIGIISNLVAAYMNNNLIVEDVSQSERVMERESIRWLAEILGYETDLAGGNIVTGGTEANEIALMVAREKLLDSMGLKNPLKRVKNPVQMYVLTSRWKHYSISKKCDELGIGLLEMPSDDFKINVRATEKAVRKLRERGKHVVAIVGLAGETETGAIEDLEGLAEVAHNTDIYFHVDAAYGGPFVLSRRKDLFKGIEYADSVTIDPHKMLYTPYPAGAIVFRNASDQDYLHTDTRYLGAVASTSSGSRSTAGTISTYATIKLLGNDGIATLLNHTLDLVETAYHYVEDSRVLRALHEPELNTMLIGLTDDVKTRAAQRGIDGKAYDDMICAVIRQIDNHRSRNPYVSNNSDVDPEKRFGRIGKRSVFRFIAVHPYTTHEDVRTTLQRVEETVSEKIGL</sequence>
<dbReference type="InterPro" id="IPR015421">
    <property type="entry name" value="PyrdxlP-dep_Trfase_major"/>
</dbReference>
<dbReference type="SUPFAM" id="SSF53383">
    <property type="entry name" value="PLP-dependent transferases"/>
    <property type="match status" value="1"/>
</dbReference>
<evidence type="ECO:0000256" key="5">
    <source>
        <dbReference type="ARBA" id="ARBA00023239"/>
    </source>
</evidence>
<dbReference type="PANTHER" id="PTHR45677:SF8">
    <property type="entry name" value="CYSTEINE SULFINIC ACID DECARBOXYLASE"/>
    <property type="match status" value="1"/>
</dbReference>
<dbReference type="GO" id="GO:0030170">
    <property type="term" value="F:pyridoxal phosphate binding"/>
    <property type="evidence" value="ECO:0007669"/>
    <property type="project" value="InterPro"/>
</dbReference>
<dbReference type="PANTHER" id="PTHR45677">
    <property type="entry name" value="GLUTAMATE DECARBOXYLASE-RELATED"/>
    <property type="match status" value="1"/>
</dbReference>
<organism evidence="8 9">
    <name type="scientific">Candidatus Woesebacteria bacterium GW2011_GWA1_39_8</name>
    <dbReference type="NCBI Taxonomy" id="1618552"/>
    <lineage>
        <taxon>Bacteria</taxon>
        <taxon>Candidatus Woeseibacteriota</taxon>
    </lineage>
</organism>
<dbReference type="InterPro" id="IPR015422">
    <property type="entry name" value="PyrdxlP-dep_Trfase_small"/>
</dbReference>
<keyword evidence="4 6" id="KW-0663">Pyridoxal phosphate</keyword>
<evidence type="ECO:0000256" key="2">
    <source>
        <dbReference type="ARBA" id="ARBA00009533"/>
    </source>
</evidence>
<comment type="cofactor">
    <cofactor evidence="1 6 7">
        <name>pyridoxal 5'-phosphate</name>
        <dbReference type="ChEBI" id="CHEBI:597326"/>
    </cofactor>
</comment>
<dbReference type="InterPro" id="IPR015424">
    <property type="entry name" value="PyrdxlP-dep_Trfase"/>
</dbReference>
<dbReference type="GO" id="GO:0016831">
    <property type="term" value="F:carboxy-lyase activity"/>
    <property type="evidence" value="ECO:0007669"/>
    <property type="project" value="UniProtKB-KW"/>
</dbReference>
<evidence type="ECO:0000313" key="8">
    <source>
        <dbReference type="EMBL" id="KKR30691.1"/>
    </source>
</evidence>
<gene>
    <name evidence="8" type="ORF">UT61_C0003G0019</name>
</gene>
<keyword evidence="5 7" id="KW-0456">Lyase</keyword>
<feature type="modified residue" description="N6-(pyridoxal phosphate)lysine" evidence="6">
    <location>
        <position position="311"/>
    </location>
</feature>
<dbReference type="EMBL" id="LBXL01000003">
    <property type="protein sequence ID" value="KKR30691.1"/>
    <property type="molecule type" value="Genomic_DNA"/>
</dbReference>
<reference evidence="8 9" key="1">
    <citation type="journal article" date="2015" name="Nature">
        <title>rRNA introns, odd ribosomes, and small enigmatic genomes across a large radiation of phyla.</title>
        <authorList>
            <person name="Brown C.T."/>
            <person name="Hug L.A."/>
            <person name="Thomas B.C."/>
            <person name="Sharon I."/>
            <person name="Castelle C.J."/>
            <person name="Singh A."/>
            <person name="Wilkins M.J."/>
            <person name="Williams K.H."/>
            <person name="Banfield J.F."/>
        </authorList>
    </citation>
    <scope>NUCLEOTIDE SEQUENCE [LARGE SCALE GENOMIC DNA]</scope>
</reference>